<organism evidence="1 2">
    <name type="scientific">Spirosoma aureum</name>
    <dbReference type="NCBI Taxonomy" id="2692134"/>
    <lineage>
        <taxon>Bacteria</taxon>
        <taxon>Pseudomonadati</taxon>
        <taxon>Bacteroidota</taxon>
        <taxon>Cytophagia</taxon>
        <taxon>Cytophagales</taxon>
        <taxon>Cytophagaceae</taxon>
        <taxon>Spirosoma</taxon>
    </lineage>
</organism>
<dbReference type="Proteomes" id="UP000501802">
    <property type="component" value="Chromosome"/>
</dbReference>
<dbReference type="PANTHER" id="PTHR34129:SF1">
    <property type="entry name" value="DUF952 DOMAIN-CONTAINING PROTEIN"/>
    <property type="match status" value="1"/>
</dbReference>
<dbReference type="EMBL" id="CP050063">
    <property type="protein sequence ID" value="QIP11654.1"/>
    <property type="molecule type" value="Genomic_DNA"/>
</dbReference>
<dbReference type="KEGG" id="spib:G8759_02905"/>
<dbReference type="RefSeq" id="WP_167205050.1">
    <property type="nucleotide sequence ID" value="NZ_CP050063.1"/>
</dbReference>
<dbReference type="Gene3D" id="3.20.170.20">
    <property type="entry name" value="Protein of unknown function DUF952"/>
    <property type="match status" value="1"/>
</dbReference>
<accession>A0A6G9AH41</accession>
<gene>
    <name evidence="1" type="ORF">G8759_02905</name>
</gene>
<dbReference type="Pfam" id="PF06108">
    <property type="entry name" value="DUF952"/>
    <property type="match status" value="1"/>
</dbReference>
<keyword evidence="2" id="KW-1185">Reference proteome</keyword>
<evidence type="ECO:0000313" key="2">
    <source>
        <dbReference type="Proteomes" id="UP000501802"/>
    </source>
</evidence>
<dbReference type="InterPro" id="IPR009297">
    <property type="entry name" value="DUF952"/>
</dbReference>
<dbReference type="PANTHER" id="PTHR34129">
    <property type="entry name" value="BLR1139 PROTEIN"/>
    <property type="match status" value="1"/>
</dbReference>
<name>A0A6G9AH41_9BACT</name>
<evidence type="ECO:0000313" key="1">
    <source>
        <dbReference type="EMBL" id="QIP11654.1"/>
    </source>
</evidence>
<reference evidence="1 2" key="1">
    <citation type="submission" date="2020-03" db="EMBL/GenBank/DDBJ databases">
        <authorList>
            <person name="Kim M.K."/>
        </authorList>
    </citation>
    <scope>NUCLEOTIDE SEQUENCE [LARGE SCALE GENOMIC DNA]</scope>
    <source>
        <strain evidence="1 2">BT328</strain>
    </source>
</reference>
<dbReference type="SUPFAM" id="SSF56399">
    <property type="entry name" value="ADP-ribosylation"/>
    <property type="match status" value="1"/>
</dbReference>
<protein>
    <submittedName>
        <fullName evidence="1">DUF952 domain-containing protein</fullName>
    </submittedName>
</protein>
<dbReference type="AlphaFoldDB" id="A0A6G9AH41"/>
<sequence length="107" mass="12447">MDLIYHIVPASVWTNYETELTYEADSLRTEGFIHLSTKEQVPGVMERYYQNVPDLLLLHVDPAQLLHELKYEVSTNNERFPHLYGPLNKDAVLTVERLNQLPINQPV</sequence>
<proteinExistence type="predicted"/>